<sequence length="185" mass="21930">MYIFLYFRYGYVYRCICLCIYTRMWDVCMCEKKERKIEGEKEMCVCACMCVHTTYFLTQVYTEDKIKIILQQQAGSQRFIYIHCYHQGDEWGRSEVLFTRSTMGVKEEEGCHRDMHKLEGRGIWKVLLRKPWWHNAGEKKGEEAGLLCFRWLFKKKSEKGFQETAGTYVVCVAVDPERCSVGTGR</sequence>
<evidence type="ECO:0000313" key="2">
    <source>
        <dbReference type="Proteomes" id="UP000593571"/>
    </source>
</evidence>
<comment type="caution">
    <text evidence="1">The sequence shown here is derived from an EMBL/GenBank/DDBJ whole genome shotgun (WGS) entry which is preliminary data.</text>
</comment>
<protein>
    <submittedName>
        <fullName evidence="1">Uncharacterized protein</fullName>
    </submittedName>
</protein>
<proteinExistence type="predicted"/>
<name>A0A7J8CHW4_ROUAE</name>
<evidence type="ECO:0000313" key="1">
    <source>
        <dbReference type="EMBL" id="KAF6410426.1"/>
    </source>
</evidence>
<organism evidence="1 2">
    <name type="scientific">Rousettus aegyptiacus</name>
    <name type="common">Egyptian fruit bat</name>
    <name type="synonym">Pteropus aegyptiacus</name>
    <dbReference type="NCBI Taxonomy" id="9407"/>
    <lineage>
        <taxon>Eukaryota</taxon>
        <taxon>Metazoa</taxon>
        <taxon>Chordata</taxon>
        <taxon>Craniata</taxon>
        <taxon>Vertebrata</taxon>
        <taxon>Euteleostomi</taxon>
        <taxon>Mammalia</taxon>
        <taxon>Eutheria</taxon>
        <taxon>Laurasiatheria</taxon>
        <taxon>Chiroptera</taxon>
        <taxon>Yinpterochiroptera</taxon>
        <taxon>Pteropodoidea</taxon>
        <taxon>Pteropodidae</taxon>
        <taxon>Rousettinae</taxon>
        <taxon>Rousettus</taxon>
    </lineage>
</organism>
<gene>
    <name evidence="1" type="ORF">HJG63_008985</name>
</gene>
<reference evidence="1 2" key="1">
    <citation type="journal article" date="2020" name="Nature">
        <title>Six reference-quality genomes reveal evolution of bat adaptations.</title>
        <authorList>
            <person name="Jebb D."/>
            <person name="Huang Z."/>
            <person name="Pippel M."/>
            <person name="Hughes G.M."/>
            <person name="Lavrichenko K."/>
            <person name="Devanna P."/>
            <person name="Winkler S."/>
            <person name="Jermiin L.S."/>
            <person name="Skirmuntt E.C."/>
            <person name="Katzourakis A."/>
            <person name="Burkitt-Gray L."/>
            <person name="Ray D.A."/>
            <person name="Sullivan K.A.M."/>
            <person name="Roscito J.G."/>
            <person name="Kirilenko B.M."/>
            <person name="Davalos L.M."/>
            <person name="Corthals A.P."/>
            <person name="Power M.L."/>
            <person name="Jones G."/>
            <person name="Ransome R.D."/>
            <person name="Dechmann D.K.N."/>
            <person name="Locatelli A.G."/>
            <person name="Puechmaille S.J."/>
            <person name="Fedrigo O."/>
            <person name="Jarvis E.D."/>
            <person name="Hiller M."/>
            <person name="Vernes S.C."/>
            <person name="Myers E.W."/>
            <person name="Teeling E.C."/>
        </authorList>
    </citation>
    <scope>NUCLEOTIDE SEQUENCE [LARGE SCALE GENOMIC DNA]</scope>
    <source>
        <strain evidence="1">MRouAeg1</strain>
        <tissue evidence="1">Muscle</tissue>
    </source>
</reference>
<dbReference type="AlphaFoldDB" id="A0A7J8CHW4"/>
<accession>A0A7J8CHW4</accession>
<dbReference type="Proteomes" id="UP000593571">
    <property type="component" value="Unassembled WGS sequence"/>
</dbReference>
<dbReference type="EMBL" id="JACASE010000014">
    <property type="protein sequence ID" value="KAF6410426.1"/>
    <property type="molecule type" value="Genomic_DNA"/>
</dbReference>
<keyword evidence="2" id="KW-1185">Reference proteome</keyword>